<dbReference type="SUPFAM" id="SSF52540">
    <property type="entry name" value="P-loop containing nucleoside triphosphate hydrolases"/>
    <property type="match status" value="1"/>
</dbReference>
<dbReference type="RefSeq" id="WP_085880138.1">
    <property type="nucleotide sequence ID" value="NZ_FWFZ01000021.1"/>
</dbReference>
<protein>
    <recommendedName>
        <fullName evidence="3">Sulfotransferase family protein</fullName>
    </recommendedName>
</protein>
<dbReference type="InterPro" id="IPR027417">
    <property type="entry name" value="P-loop_NTPase"/>
</dbReference>
<organism evidence="1 2">
    <name type="scientific">Roseisalinus antarcticus</name>
    <dbReference type="NCBI Taxonomy" id="254357"/>
    <lineage>
        <taxon>Bacteria</taxon>
        <taxon>Pseudomonadati</taxon>
        <taxon>Pseudomonadota</taxon>
        <taxon>Alphaproteobacteria</taxon>
        <taxon>Rhodobacterales</taxon>
        <taxon>Roseobacteraceae</taxon>
        <taxon>Roseisalinus</taxon>
    </lineage>
</organism>
<reference evidence="1 2" key="1">
    <citation type="submission" date="2017-03" db="EMBL/GenBank/DDBJ databases">
        <authorList>
            <person name="Afonso C.L."/>
            <person name="Miller P.J."/>
            <person name="Scott M.A."/>
            <person name="Spackman E."/>
            <person name="Goraichik I."/>
            <person name="Dimitrov K.M."/>
            <person name="Suarez D.L."/>
            <person name="Swayne D.E."/>
        </authorList>
    </citation>
    <scope>NUCLEOTIDE SEQUENCE [LARGE SCALE GENOMIC DNA]</scope>
    <source>
        <strain evidence="1 2">CECT 7023</strain>
    </source>
</reference>
<sequence>MIPLPLPARWRHMKAGRISRVVHVVASPYKTGTSSLGHALISLGIGSAEMPYRGDLLKTYRPAFRPLNWTANQAPSARDWIARNGDRAARDLRGLTRALAPYDVFHDAPFGHNHLHPILRKALAPRARFLWINRDYEAWVDSVRRWETGRPELYASRAAQWRDDPKGRRRALRRSWNQRYARFLQLAEEFPEDCLELQLERMDDMGPLCAFYGIENTGQSFPKRNISKV</sequence>
<dbReference type="EMBL" id="FWFZ01000021">
    <property type="protein sequence ID" value="SLN69068.1"/>
    <property type="molecule type" value="Genomic_DNA"/>
</dbReference>
<keyword evidence="2" id="KW-1185">Reference proteome</keyword>
<evidence type="ECO:0000313" key="1">
    <source>
        <dbReference type="EMBL" id="SLN69068.1"/>
    </source>
</evidence>
<dbReference type="AlphaFoldDB" id="A0A1Y5TPN5"/>
<dbReference type="OrthoDB" id="7855297at2"/>
<dbReference type="InterPro" id="IPR040632">
    <property type="entry name" value="Sulfotransfer_4"/>
</dbReference>
<evidence type="ECO:0000313" key="2">
    <source>
        <dbReference type="Proteomes" id="UP000193900"/>
    </source>
</evidence>
<evidence type="ECO:0008006" key="3">
    <source>
        <dbReference type="Google" id="ProtNLM"/>
    </source>
</evidence>
<accession>A0A1Y5TPN5</accession>
<dbReference type="Gene3D" id="3.40.50.300">
    <property type="entry name" value="P-loop containing nucleotide triphosphate hydrolases"/>
    <property type="match status" value="1"/>
</dbReference>
<dbReference type="Proteomes" id="UP000193900">
    <property type="component" value="Unassembled WGS sequence"/>
</dbReference>
<name>A0A1Y5TPN5_9RHOB</name>
<proteinExistence type="predicted"/>
<gene>
    <name evidence="1" type="ORF">ROA7023_03352</name>
</gene>
<dbReference type="Pfam" id="PF17784">
    <property type="entry name" value="Sulfotransfer_4"/>
    <property type="match status" value="1"/>
</dbReference>